<dbReference type="InterPro" id="IPR047012">
    <property type="entry name" value="ICAM_VCAM"/>
</dbReference>
<feature type="non-terminal residue" evidence="6">
    <location>
        <position position="1"/>
    </location>
</feature>
<evidence type="ECO:0000256" key="3">
    <source>
        <dbReference type="ARBA" id="ARBA00023157"/>
    </source>
</evidence>
<dbReference type="Gene3D" id="2.60.40.10">
    <property type="entry name" value="Immunoglobulins"/>
    <property type="match status" value="2"/>
</dbReference>
<dbReference type="InterPro" id="IPR036179">
    <property type="entry name" value="Ig-like_dom_sf"/>
</dbReference>
<dbReference type="InterPro" id="IPR003599">
    <property type="entry name" value="Ig_sub"/>
</dbReference>
<dbReference type="OrthoDB" id="6250964at2759"/>
<dbReference type="Proteomes" id="UP000288216">
    <property type="component" value="Unassembled WGS sequence"/>
</dbReference>
<dbReference type="OMA" id="HECCCLM"/>
<keyword evidence="4" id="KW-0812">Transmembrane</keyword>
<dbReference type="PANTHER" id="PTHR13771">
    <property type="entry name" value="INTERCELLULAR ADHESION MOLECULE"/>
    <property type="match status" value="1"/>
</dbReference>
<dbReference type="GO" id="GO:0016020">
    <property type="term" value="C:membrane"/>
    <property type="evidence" value="ECO:0007669"/>
    <property type="project" value="UniProtKB-SubCell"/>
</dbReference>
<evidence type="ECO:0000313" key="6">
    <source>
        <dbReference type="EMBL" id="GCB79417.1"/>
    </source>
</evidence>
<organism evidence="6 7">
    <name type="scientific">Scyliorhinus torazame</name>
    <name type="common">Cloudy catshark</name>
    <name type="synonym">Catulus torazame</name>
    <dbReference type="NCBI Taxonomy" id="75743"/>
    <lineage>
        <taxon>Eukaryota</taxon>
        <taxon>Metazoa</taxon>
        <taxon>Chordata</taxon>
        <taxon>Craniata</taxon>
        <taxon>Vertebrata</taxon>
        <taxon>Chondrichthyes</taxon>
        <taxon>Elasmobranchii</taxon>
        <taxon>Galeomorphii</taxon>
        <taxon>Galeoidea</taxon>
        <taxon>Carcharhiniformes</taxon>
        <taxon>Scyliorhinidae</taxon>
        <taxon>Scyliorhinus</taxon>
    </lineage>
</organism>
<sequence>REINITSPPEVLEVNRTYSLECIGPRVYPNNKLILTWLRGNQTLQINSTGEQGFSDKDIRLRNVFSFTASVSDDGQEYTCLAEVDLGSNSTKPIANCSVTLQTHYEPIGTTVLANNKPISGESPVYFPNGGNIVLTCDSRGNPQPNVTWEYPVQNNVEITSRILYISVATTKNNGIYKCTATNKLGADETIVNVKIEDRRAIIAAASVSVVAAVALASGAIIYYLKKNA</sequence>
<dbReference type="PROSITE" id="PS50835">
    <property type="entry name" value="IG_LIKE"/>
    <property type="match status" value="2"/>
</dbReference>
<dbReference type="Pfam" id="PF13927">
    <property type="entry name" value="Ig_3"/>
    <property type="match status" value="1"/>
</dbReference>
<name>A0A401Q1Y1_SCYTO</name>
<feature type="domain" description="Ig-like" evidence="5">
    <location>
        <begin position="1"/>
        <end position="95"/>
    </location>
</feature>
<accession>A0A401Q1Y1</accession>
<dbReference type="Pfam" id="PF08205">
    <property type="entry name" value="C2-set_2"/>
    <property type="match status" value="1"/>
</dbReference>
<dbReference type="EMBL" id="BFAA01017309">
    <property type="protein sequence ID" value="GCB79417.1"/>
    <property type="molecule type" value="Genomic_DNA"/>
</dbReference>
<keyword evidence="4" id="KW-1133">Transmembrane helix</keyword>
<dbReference type="SMART" id="SM00408">
    <property type="entry name" value="IGc2"/>
    <property type="match status" value="1"/>
</dbReference>
<dbReference type="GO" id="GO:0005178">
    <property type="term" value="F:integrin binding"/>
    <property type="evidence" value="ECO:0007669"/>
    <property type="project" value="InterPro"/>
</dbReference>
<dbReference type="InterPro" id="IPR013783">
    <property type="entry name" value="Ig-like_fold"/>
</dbReference>
<keyword evidence="3" id="KW-1015">Disulfide bond</keyword>
<gene>
    <name evidence="6" type="ORF">scyTo_0020779</name>
</gene>
<dbReference type="GO" id="GO:0007155">
    <property type="term" value="P:cell adhesion"/>
    <property type="evidence" value="ECO:0007669"/>
    <property type="project" value="InterPro"/>
</dbReference>
<dbReference type="InterPro" id="IPR013162">
    <property type="entry name" value="CD80_C2-set"/>
</dbReference>
<comment type="subcellular location">
    <subcellularLocation>
        <location evidence="1">Membrane</location>
        <topology evidence="1">Single-pass membrane protein</topology>
    </subcellularLocation>
</comment>
<keyword evidence="2 4" id="KW-0472">Membrane</keyword>
<proteinExistence type="predicted"/>
<reference evidence="6 7" key="1">
    <citation type="journal article" date="2018" name="Nat. Ecol. Evol.">
        <title>Shark genomes provide insights into elasmobranch evolution and the origin of vertebrates.</title>
        <authorList>
            <person name="Hara Y"/>
            <person name="Yamaguchi K"/>
            <person name="Onimaru K"/>
            <person name="Kadota M"/>
            <person name="Koyanagi M"/>
            <person name="Keeley SD"/>
            <person name="Tatsumi K"/>
            <person name="Tanaka K"/>
            <person name="Motone F"/>
            <person name="Kageyama Y"/>
            <person name="Nozu R"/>
            <person name="Adachi N"/>
            <person name="Nishimura O"/>
            <person name="Nakagawa R"/>
            <person name="Tanegashima C"/>
            <person name="Kiyatake I"/>
            <person name="Matsumoto R"/>
            <person name="Murakumo K"/>
            <person name="Nishida K"/>
            <person name="Terakita A"/>
            <person name="Kuratani S"/>
            <person name="Sato K"/>
            <person name="Hyodo S Kuraku.S."/>
        </authorList>
    </citation>
    <scope>NUCLEOTIDE SEQUENCE [LARGE SCALE GENOMIC DNA]</scope>
</reference>
<dbReference type="STRING" id="75743.A0A401Q1Y1"/>
<dbReference type="SMART" id="SM00409">
    <property type="entry name" value="IG"/>
    <property type="match status" value="2"/>
</dbReference>
<evidence type="ECO:0000259" key="5">
    <source>
        <dbReference type="PROSITE" id="PS50835"/>
    </source>
</evidence>
<dbReference type="PANTHER" id="PTHR13771:SF9">
    <property type="entry name" value="INTERCELLULAR ADHESION MOLECULE 5"/>
    <property type="match status" value="1"/>
</dbReference>
<protein>
    <recommendedName>
        <fullName evidence="5">Ig-like domain-containing protein</fullName>
    </recommendedName>
</protein>
<comment type="caution">
    <text evidence="6">The sequence shown here is derived from an EMBL/GenBank/DDBJ whole genome shotgun (WGS) entry which is preliminary data.</text>
</comment>
<evidence type="ECO:0000313" key="7">
    <source>
        <dbReference type="Proteomes" id="UP000288216"/>
    </source>
</evidence>
<keyword evidence="7" id="KW-1185">Reference proteome</keyword>
<dbReference type="InterPro" id="IPR007110">
    <property type="entry name" value="Ig-like_dom"/>
</dbReference>
<evidence type="ECO:0000256" key="1">
    <source>
        <dbReference type="ARBA" id="ARBA00004167"/>
    </source>
</evidence>
<feature type="transmembrane region" description="Helical" evidence="4">
    <location>
        <begin position="201"/>
        <end position="225"/>
    </location>
</feature>
<dbReference type="InterPro" id="IPR003598">
    <property type="entry name" value="Ig_sub2"/>
</dbReference>
<feature type="domain" description="Ig-like" evidence="5">
    <location>
        <begin position="107"/>
        <end position="197"/>
    </location>
</feature>
<dbReference type="SUPFAM" id="SSF48726">
    <property type="entry name" value="Immunoglobulin"/>
    <property type="match status" value="2"/>
</dbReference>
<evidence type="ECO:0000256" key="4">
    <source>
        <dbReference type="SAM" id="Phobius"/>
    </source>
</evidence>
<dbReference type="AlphaFoldDB" id="A0A401Q1Y1"/>
<evidence type="ECO:0000256" key="2">
    <source>
        <dbReference type="ARBA" id="ARBA00023136"/>
    </source>
</evidence>